<dbReference type="RefSeq" id="WP_309389256.1">
    <property type="nucleotide sequence ID" value="NZ_JADBEO010000007.1"/>
</dbReference>
<gene>
    <name evidence="1" type="ORF">IHQ68_04475</name>
</gene>
<proteinExistence type="predicted"/>
<dbReference type="Proteomes" id="UP001181622">
    <property type="component" value="Unassembled WGS sequence"/>
</dbReference>
<sequence length="83" mass="9022">MSVDVAAICLLGFSLLVMVVAKVVIEIAGMRALLVLSDQIDPSGRLSREFLEEQARLLGVDLIDLMAVIKDAESAVLARRVRQ</sequence>
<comment type="caution">
    <text evidence="1">The sequence shown here is derived from an EMBL/GenBank/DDBJ whole genome shotgun (WGS) entry which is preliminary data.</text>
</comment>
<name>A0ABU1DCP0_9HYPH</name>
<evidence type="ECO:0000313" key="1">
    <source>
        <dbReference type="EMBL" id="MDR4305881.1"/>
    </source>
</evidence>
<keyword evidence="2" id="KW-1185">Reference proteome</keyword>
<organism evidence="1 2">
    <name type="scientific">Chelatococcus sambhunathii</name>
    <dbReference type="NCBI Taxonomy" id="363953"/>
    <lineage>
        <taxon>Bacteria</taxon>
        <taxon>Pseudomonadati</taxon>
        <taxon>Pseudomonadota</taxon>
        <taxon>Alphaproteobacteria</taxon>
        <taxon>Hyphomicrobiales</taxon>
        <taxon>Chelatococcaceae</taxon>
        <taxon>Chelatococcus</taxon>
    </lineage>
</organism>
<dbReference type="EMBL" id="JADBEO010000007">
    <property type="protein sequence ID" value="MDR4305881.1"/>
    <property type="molecule type" value="Genomic_DNA"/>
</dbReference>
<reference evidence="1" key="1">
    <citation type="submission" date="2020-10" db="EMBL/GenBank/DDBJ databases">
        <authorList>
            <person name="Abbas A."/>
            <person name="Razzaq R."/>
            <person name="Waqas M."/>
            <person name="Abbas N."/>
            <person name="Nielsen T.K."/>
            <person name="Hansen L.H."/>
            <person name="Hussain S."/>
            <person name="Shahid M."/>
        </authorList>
    </citation>
    <scope>NUCLEOTIDE SEQUENCE</scope>
    <source>
        <strain evidence="1">S14</strain>
    </source>
</reference>
<accession>A0ABU1DCP0</accession>
<protein>
    <submittedName>
        <fullName evidence="1">Uncharacterized protein</fullName>
    </submittedName>
</protein>
<evidence type="ECO:0000313" key="2">
    <source>
        <dbReference type="Proteomes" id="UP001181622"/>
    </source>
</evidence>